<reference evidence="1 2" key="1">
    <citation type="submission" date="2019-10" db="EMBL/GenBank/DDBJ databases">
        <authorList>
            <person name="Palmer J.M."/>
        </authorList>
    </citation>
    <scope>NUCLEOTIDE SEQUENCE [LARGE SCALE GENOMIC DNA]</scope>
    <source>
        <strain evidence="1 2">TWF718</strain>
    </source>
</reference>
<evidence type="ECO:0008006" key="3">
    <source>
        <dbReference type="Google" id="ProtNLM"/>
    </source>
</evidence>
<proteinExistence type="predicted"/>
<dbReference type="AlphaFoldDB" id="A0AAN8RK79"/>
<evidence type="ECO:0000313" key="1">
    <source>
        <dbReference type="EMBL" id="KAK6333092.1"/>
    </source>
</evidence>
<dbReference type="Proteomes" id="UP001313282">
    <property type="component" value="Unassembled WGS sequence"/>
</dbReference>
<dbReference type="EMBL" id="JAVHNR010000009">
    <property type="protein sequence ID" value="KAK6333092.1"/>
    <property type="molecule type" value="Genomic_DNA"/>
</dbReference>
<organism evidence="1 2">
    <name type="scientific">Orbilia javanica</name>
    <dbReference type="NCBI Taxonomy" id="47235"/>
    <lineage>
        <taxon>Eukaryota</taxon>
        <taxon>Fungi</taxon>
        <taxon>Dikarya</taxon>
        <taxon>Ascomycota</taxon>
        <taxon>Pezizomycotina</taxon>
        <taxon>Orbiliomycetes</taxon>
        <taxon>Orbiliales</taxon>
        <taxon>Orbiliaceae</taxon>
        <taxon>Orbilia</taxon>
    </lineage>
</organism>
<gene>
    <name evidence="1" type="ORF">TWF718_010915</name>
</gene>
<keyword evidence="2" id="KW-1185">Reference proteome</keyword>
<name>A0AAN8RK79_9PEZI</name>
<comment type="caution">
    <text evidence="1">The sequence shown here is derived from an EMBL/GenBank/DDBJ whole genome shotgun (WGS) entry which is preliminary data.</text>
</comment>
<evidence type="ECO:0000313" key="2">
    <source>
        <dbReference type="Proteomes" id="UP001313282"/>
    </source>
</evidence>
<accession>A0AAN8RK79</accession>
<sequence>MGLTYPLDGTISSPLSSIPYLPNEVIVSVLEYLRTEEEGLTGNCLDDYQTQQFILSLRQVSKTWDSLVLEVFFHDTQITTGLFPTSFTPLYPATGIRVERHGYEDEDEDDEYEDDLVLPFGHEIQLLNRSGYFLSFDHLSLICIRSLTVDASCTIGDNDPECSYTFNREFAIAAMGCVALEKLTIRAHGMSRLDHPDDGLDAWFTTWNLEAGDEAEDEEEEGEQAELVELADGSREVWYYYGKDKHDEPTQVQARPRRPAPLFPNLRELSVCGYTDATTLSTTGTTDLLHFIWRHGETLNSIRLENIGRRDERIRPSMAHDTNDDGDAKEAYNFWSTFRKNAWEVCGGLSELTMKMMSYVIVRSGPVVSNAVSQQAQLLDHSSTHNDDWPWETDVRLSYVEELDTIVSYQIQQACGCRHPVFVDPEAGEGIDFVAESHRFFEPGKKTKESV</sequence>
<protein>
    <recommendedName>
        <fullName evidence="3">F-box domain-containing protein</fullName>
    </recommendedName>
</protein>